<dbReference type="OrthoDB" id="2506773at2759"/>
<dbReference type="Proteomes" id="UP000799118">
    <property type="component" value="Unassembled WGS sequence"/>
</dbReference>
<dbReference type="InterPro" id="IPR011010">
    <property type="entry name" value="DNA_brk_join_enz"/>
</dbReference>
<sequence length="397" mass="44397">SQPAPRKPTPHSVIANNNLHPNVRAKERLHAWTTPYAIAKRQDISTRLPMEVIELGETAIHGALADSTKSTYAAGLLRFNQFCDQLKIPEDLRMPASEDLIIGFVGFHIGKVSGSSVKGWLAGLRAWHDLHRAPWPSDSRKIRFARMSSRIAGAHRKRPMRNPITIAHLLALYFGINFDIPFHCAVWAVACNAFWGCRRLGELTIPSKSAFDAKLHVARSTPLQFALHPDNSPKSFHVPWTKTTKEKGASVIGTAQHRELRILCPFVAMKKHMQLNADLPADFSLFGYIDDSGKPQHMVKSTFLAFCNAIWKGKGLLNVQGHSFRIGGAVELLIAKVPPEVVAAIGGWTSLAFLIYWHRFEEILPAHILKAYNPDQISRLKSTLDDYRKVHKIPDSL</sequence>
<dbReference type="PANTHER" id="PTHR34605">
    <property type="entry name" value="PHAGE_INTEGRASE DOMAIN-CONTAINING PROTEIN"/>
    <property type="match status" value="1"/>
</dbReference>
<dbReference type="Gene3D" id="1.10.443.10">
    <property type="entry name" value="Intergrase catalytic core"/>
    <property type="match status" value="1"/>
</dbReference>
<keyword evidence="4" id="KW-1185">Reference proteome</keyword>
<dbReference type="GO" id="GO:0006310">
    <property type="term" value="P:DNA recombination"/>
    <property type="evidence" value="ECO:0007669"/>
    <property type="project" value="UniProtKB-KW"/>
</dbReference>
<evidence type="ECO:0000256" key="1">
    <source>
        <dbReference type="ARBA" id="ARBA00023125"/>
    </source>
</evidence>
<proteinExistence type="predicted"/>
<name>A0A6A4GSR5_9AGAR</name>
<gene>
    <name evidence="3" type="ORF">BT96DRAFT_789380</name>
</gene>
<feature type="non-terminal residue" evidence="3">
    <location>
        <position position="397"/>
    </location>
</feature>
<accession>A0A6A4GSR5</accession>
<keyword evidence="1" id="KW-0238">DNA-binding</keyword>
<dbReference type="GO" id="GO:0003677">
    <property type="term" value="F:DNA binding"/>
    <property type="evidence" value="ECO:0007669"/>
    <property type="project" value="UniProtKB-KW"/>
</dbReference>
<evidence type="ECO:0000313" key="4">
    <source>
        <dbReference type="Proteomes" id="UP000799118"/>
    </source>
</evidence>
<keyword evidence="2" id="KW-0233">DNA recombination</keyword>
<organism evidence="3 4">
    <name type="scientific">Gymnopus androsaceus JB14</name>
    <dbReference type="NCBI Taxonomy" id="1447944"/>
    <lineage>
        <taxon>Eukaryota</taxon>
        <taxon>Fungi</taxon>
        <taxon>Dikarya</taxon>
        <taxon>Basidiomycota</taxon>
        <taxon>Agaricomycotina</taxon>
        <taxon>Agaricomycetes</taxon>
        <taxon>Agaricomycetidae</taxon>
        <taxon>Agaricales</taxon>
        <taxon>Marasmiineae</taxon>
        <taxon>Omphalotaceae</taxon>
        <taxon>Gymnopus</taxon>
    </lineage>
</organism>
<dbReference type="InterPro" id="IPR013762">
    <property type="entry name" value="Integrase-like_cat_sf"/>
</dbReference>
<feature type="non-terminal residue" evidence="3">
    <location>
        <position position="1"/>
    </location>
</feature>
<reference evidence="3" key="1">
    <citation type="journal article" date="2019" name="Environ. Microbiol.">
        <title>Fungal ecological strategies reflected in gene transcription - a case study of two litter decomposers.</title>
        <authorList>
            <person name="Barbi F."/>
            <person name="Kohler A."/>
            <person name="Barry K."/>
            <person name="Baskaran P."/>
            <person name="Daum C."/>
            <person name="Fauchery L."/>
            <person name="Ihrmark K."/>
            <person name="Kuo A."/>
            <person name="LaButti K."/>
            <person name="Lipzen A."/>
            <person name="Morin E."/>
            <person name="Grigoriev I.V."/>
            <person name="Henrissat B."/>
            <person name="Lindahl B."/>
            <person name="Martin F."/>
        </authorList>
    </citation>
    <scope>NUCLEOTIDE SEQUENCE</scope>
    <source>
        <strain evidence="3">JB14</strain>
    </source>
</reference>
<dbReference type="Gene3D" id="1.10.150.130">
    <property type="match status" value="1"/>
</dbReference>
<protein>
    <recommendedName>
        <fullName evidence="5">DNA breaking-rejoining enzyme</fullName>
    </recommendedName>
</protein>
<evidence type="ECO:0000256" key="2">
    <source>
        <dbReference type="ARBA" id="ARBA00023172"/>
    </source>
</evidence>
<dbReference type="PANTHER" id="PTHR34605:SF4">
    <property type="entry name" value="DNA ADENINE METHYLTRANSFERASE"/>
    <property type="match status" value="1"/>
</dbReference>
<dbReference type="SUPFAM" id="SSF56349">
    <property type="entry name" value="DNA breaking-rejoining enzymes"/>
    <property type="match status" value="1"/>
</dbReference>
<dbReference type="InterPro" id="IPR052925">
    <property type="entry name" value="Phage_Integrase-like_Recomb"/>
</dbReference>
<dbReference type="EMBL" id="ML769754">
    <property type="protein sequence ID" value="KAE9388225.1"/>
    <property type="molecule type" value="Genomic_DNA"/>
</dbReference>
<dbReference type="AlphaFoldDB" id="A0A6A4GSR5"/>
<evidence type="ECO:0000313" key="3">
    <source>
        <dbReference type="EMBL" id="KAE9388225.1"/>
    </source>
</evidence>
<dbReference type="SUPFAM" id="SSF47823">
    <property type="entry name" value="lambda integrase-like, N-terminal domain"/>
    <property type="match status" value="1"/>
</dbReference>
<dbReference type="InterPro" id="IPR010998">
    <property type="entry name" value="Integrase_recombinase_N"/>
</dbReference>
<evidence type="ECO:0008006" key="5">
    <source>
        <dbReference type="Google" id="ProtNLM"/>
    </source>
</evidence>
<dbReference type="GO" id="GO:0015074">
    <property type="term" value="P:DNA integration"/>
    <property type="evidence" value="ECO:0007669"/>
    <property type="project" value="InterPro"/>
</dbReference>